<evidence type="ECO:0000256" key="4">
    <source>
        <dbReference type="ARBA" id="ARBA00023136"/>
    </source>
</evidence>
<evidence type="ECO:0000256" key="5">
    <source>
        <dbReference type="SAM" id="Phobius"/>
    </source>
</evidence>
<gene>
    <name evidence="7" type="primary">bmr3_4</name>
    <name evidence="7" type="ORF">HALOF300_04238</name>
</gene>
<dbReference type="Pfam" id="PF07690">
    <property type="entry name" value="MFS_1"/>
    <property type="match status" value="1"/>
</dbReference>
<dbReference type="GO" id="GO:0022857">
    <property type="term" value="F:transmembrane transporter activity"/>
    <property type="evidence" value="ECO:0007669"/>
    <property type="project" value="InterPro"/>
</dbReference>
<feature type="transmembrane region" description="Helical" evidence="5">
    <location>
        <begin position="399"/>
        <end position="422"/>
    </location>
</feature>
<dbReference type="PANTHER" id="PTHR23501">
    <property type="entry name" value="MAJOR FACILITATOR SUPERFAMILY"/>
    <property type="match status" value="1"/>
</dbReference>
<comment type="subcellular location">
    <subcellularLocation>
        <location evidence="1">Cell membrane</location>
        <topology evidence="1">Multi-pass membrane protein</topology>
    </subcellularLocation>
</comment>
<dbReference type="PROSITE" id="PS50850">
    <property type="entry name" value="MFS"/>
    <property type="match status" value="1"/>
</dbReference>
<feature type="transmembrane region" description="Helical" evidence="5">
    <location>
        <begin position="146"/>
        <end position="164"/>
    </location>
</feature>
<feature type="transmembrane region" description="Helical" evidence="5">
    <location>
        <begin position="57"/>
        <end position="77"/>
    </location>
</feature>
<evidence type="ECO:0000256" key="1">
    <source>
        <dbReference type="ARBA" id="ARBA00004651"/>
    </source>
</evidence>
<feature type="transmembrane region" description="Helical" evidence="5">
    <location>
        <begin position="176"/>
        <end position="196"/>
    </location>
</feature>
<name>A0A7M4DQ01_9MICO</name>
<proteinExistence type="predicted"/>
<organism evidence="7 8">
    <name type="scientific">Occultella aeris</name>
    <dbReference type="NCBI Taxonomy" id="2761496"/>
    <lineage>
        <taxon>Bacteria</taxon>
        <taxon>Bacillati</taxon>
        <taxon>Actinomycetota</taxon>
        <taxon>Actinomycetes</taxon>
        <taxon>Micrococcales</taxon>
        <taxon>Ruaniaceae</taxon>
        <taxon>Occultella</taxon>
    </lineage>
</organism>
<keyword evidence="4 5" id="KW-0472">Membrane</keyword>
<dbReference type="Gene3D" id="1.20.1250.20">
    <property type="entry name" value="MFS general substrate transporter like domains"/>
    <property type="match status" value="2"/>
</dbReference>
<dbReference type="InterPro" id="IPR011701">
    <property type="entry name" value="MFS"/>
</dbReference>
<dbReference type="PRINTS" id="PR01036">
    <property type="entry name" value="TCRTETB"/>
</dbReference>
<keyword evidence="3 5" id="KW-1133">Transmembrane helix</keyword>
<protein>
    <submittedName>
        <fullName evidence="7">Multidrug resistance protein 3</fullName>
    </submittedName>
</protein>
<evidence type="ECO:0000256" key="2">
    <source>
        <dbReference type="ARBA" id="ARBA00022692"/>
    </source>
</evidence>
<feature type="transmembrane region" description="Helical" evidence="5">
    <location>
        <begin position="428"/>
        <end position="450"/>
    </location>
</feature>
<accession>A0A7M4DQ01</accession>
<feature type="transmembrane region" description="Helical" evidence="5">
    <location>
        <begin position="301"/>
        <end position="321"/>
    </location>
</feature>
<evidence type="ECO:0000259" key="6">
    <source>
        <dbReference type="PROSITE" id="PS50850"/>
    </source>
</evidence>
<dbReference type="GO" id="GO:0005886">
    <property type="term" value="C:plasma membrane"/>
    <property type="evidence" value="ECO:0007669"/>
    <property type="project" value="UniProtKB-SubCell"/>
</dbReference>
<dbReference type="InterPro" id="IPR020846">
    <property type="entry name" value="MFS_dom"/>
</dbReference>
<dbReference type="InterPro" id="IPR036259">
    <property type="entry name" value="MFS_trans_sf"/>
</dbReference>
<feature type="transmembrane region" description="Helical" evidence="5">
    <location>
        <begin position="269"/>
        <end position="289"/>
    </location>
</feature>
<feature type="transmembrane region" description="Helical" evidence="5">
    <location>
        <begin position="333"/>
        <end position="354"/>
    </location>
</feature>
<dbReference type="SUPFAM" id="SSF103473">
    <property type="entry name" value="MFS general substrate transporter"/>
    <property type="match status" value="1"/>
</dbReference>
<evidence type="ECO:0000256" key="3">
    <source>
        <dbReference type="ARBA" id="ARBA00022989"/>
    </source>
</evidence>
<dbReference type="PANTHER" id="PTHR23501:SF154">
    <property type="entry name" value="MULTIDRUG-EFFLUX TRANSPORTER RV1634-RELATED"/>
    <property type="match status" value="1"/>
</dbReference>
<sequence>MIMTAPVAAEAPLSVLGPRLRWISVGMCALVFLAAFESLAVTTVMPGISAALDGASLYALAFSGPLAVGIIGMVIAGQWSDRTGPRGPLLASLALFVIGLGIAGFATSMEVLVAGRLLHGLGGGAITVSLFVMVARIYPPELHARIFAGFAAAWVVPSLVGPFLGGLVAENLGWPWVFHGVILLVVPAVIMLRPALRRLAADAPGAAPWRLGTVAWAALVAAGVLTVDLTSGTGTPAGWVAAAAALVVVLIALRPLLPAGALRARRGLPAVITLRGFLSGAFVGAQVYLPYLLTDVHHVTPVLAGFGLTFGGLAWALASQIHGRVAARVSDRGVLRLGTSLVLFAIAASTLTSVLAAPPLATVAVWTFAGAGMGLAYPRISTMTLALSSDTDRGFNSSALTIADSIGGAVALAGTGVVFGALTDGPAAFAPFSGVFALATLFALVAALLVRRATASRLAGYTAADPGAAGAEAAGGDPDGVTVAA</sequence>
<reference evidence="7 8" key="1">
    <citation type="submission" date="2019-11" db="EMBL/GenBank/DDBJ databases">
        <authorList>
            <person name="Criscuolo A."/>
        </authorList>
    </citation>
    <scope>NUCLEOTIDE SEQUENCE [LARGE SCALE GENOMIC DNA]</scope>
    <source>
        <strain evidence="7">CIP111667</strain>
    </source>
</reference>
<evidence type="ECO:0000313" key="7">
    <source>
        <dbReference type="EMBL" id="VZO39545.1"/>
    </source>
</evidence>
<feature type="transmembrane region" description="Helical" evidence="5">
    <location>
        <begin position="22"/>
        <end position="45"/>
    </location>
</feature>
<evidence type="ECO:0000313" key="8">
    <source>
        <dbReference type="Proteomes" id="UP000419743"/>
    </source>
</evidence>
<keyword evidence="2 5" id="KW-0812">Transmembrane</keyword>
<feature type="transmembrane region" description="Helical" evidence="5">
    <location>
        <begin position="89"/>
        <end position="107"/>
    </location>
</feature>
<feature type="transmembrane region" description="Helical" evidence="5">
    <location>
        <begin position="113"/>
        <end position="134"/>
    </location>
</feature>
<feature type="domain" description="Major facilitator superfamily (MFS) profile" evidence="6">
    <location>
        <begin position="23"/>
        <end position="451"/>
    </location>
</feature>
<feature type="transmembrane region" description="Helical" evidence="5">
    <location>
        <begin position="208"/>
        <end position="227"/>
    </location>
</feature>
<comment type="caution">
    <text evidence="7">The sequence shown here is derived from an EMBL/GenBank/DDBJ whole genome shotgun (WGS) entry which is preliminary data.</text>
</comment>
<feature type="transmembrane region" description="Helical" evidence="5">
    <location>
        <begin position="239"/>
        <end position="257"/>
    </location>
</feature>
<dbReference type="Proteomes" id="UP000419743">
    <property type="component" value="Unassembled WGS sequence"/>
</dbReference>
<dbReference type="EMBL" id="CACRYJ010000060">
    <property type="protein sequence ID" value="VZO39545.1"/>
    <property type="molecule type" value="Genomic_DNA"/>
</dbReference>
<dbReference type="AlphaFoldDB" id="A0A7M4DQ01"/>
<feature type="transmembrane region" description="Helical" evidence="5">
    <location>
        <begin position="360"/>
        <end position="378"/>
    </location>
</feature>
<keyword evidence="8" id="KW-1185">Reference proteome</keyword>